<dbReference type="Pfam" id="PF02780">
    <property type="entry name" value="Transketolase_C"/>
    <property type="match status" value="1"/>
</dbReference>
<dbReference type="SMART" id="SM00861">
    <property type="entry name" value="Transket_pyr"/>
    <property type="match status" value="1"/>
</dbReference>
<proteinExistence type="predicted"/>
<evidence type="ECO:0000256" key="2">
    <source>
        <dbReference type="ARBA" id="ARBA00023002"/>
    </source>
</evidence>
<dbReference type="CDD" id="cd07036">
    <property type="entry name" value="TPP_PYR_E1-PDHc-beta_like"/>
    <property type="match status" value="1"/>
</dbReference>
<comment type="caution">
    <text evidence="5">The sequence shown here is derived from an EMBL/GenBank/DDBJ whole genome shotgun (WGS) entry which is preliminary data.</text>
</comment>
<evidence type="ECO:0000313" key="5">
    <source>
        <dbReference type="EMBL" id="RDI73628.1"/>
    </source>
</evidence>
<accession>A0A7M2YW22</accession>
<reference evidence="5 6" key="1">
    <citation type="submission" date="2018-07" db="EMBL/GenBank/DDBJ databases">
        <title>High-quality-draft genome sequence of Gaiella occulta.</title>
        <authorList>
            <person name="Severino R."/>
            <person name="Froufe H.J.C."/>
            <person name="Rainey F.A."/>
            <person name="Barroso C."/>
            <person name="Albuquerque L."/>
            <person name="Lobo-Da-Cunha A."/>
            <person name="Da Costa M.S."/>
            <person name="Egas C."/>
        </authorList>
    </citation>
    <scope>NUCLEOTIDE SEQUENCE [LARGE SCALE GENOMIC DNA]</scope>
    <source>
        <strain evidence="5 6">F2-233</strain>
    </source>
</reference>
<comment type="cofactor">
    <cofactor evidence="1">
        <name>thiamine diphosphate</name>
        <dbReference type="ChEBI" id="CHEBI:58937"/>
    </cofactor>
</comment>
<dbReference type="AlphaFoldDB" id="A0A7M2YW22"/>
<sequence>MQTLPETRELTYMQAVTEAQRWALETYPEAIVFGEDIGLPGGPYGSTKGLRKAFGERVFDTPISESAILGGAIGAAMRGRRPIVEIMFADFFLVALDQLVNQAANVRFLSRGEFTAPITVRSQQGFTPGSCAQHSQSLEAIFAHTPGLRIGLPADAERAYTMLRAAIASDDPVIVVESRALYQQKREVRLGGPVEAVGGARVVREGSDVTIVSWSRMVGEALTAADRLAERGIRAEVVDLCWLSPLDMGTVLDSVRRTSRLVIAHEANLTGGFGAEIAARVVTDGFDLLDAPIGRVGAPDIRVPASPALQQALMPNSESIVAAVDRLASF</sequence>
<dbReference type="FunFam" id="3.40.50.920:FF:000001">
    <property type="entry name" value="Pyruvate dehydrogenase E1 beta subunit"/>
    <property type="match status" value="1"/>
</dbReference>
<keyword evidence="6" id="KW-1185">Reference proteome</keyword>
<dbReference type="Proteomes" id="UP000254134">
    <property type="component" value="Unassembled WGS sequence"/>
</dbReference>
<keyword evidence="5" id="KW-0670">Pyruvate</keyword>
<evidence type="ECO:0000256" key="1">
    <source>
        <dbReference type="ARBA" id="ARBA00001964"/>
    </source>
</evidence>
<keyword evidence="2" id="KW-0560">Oxidoreductase</keyword>
<dbReference type="SUPFAM" id="SSF52922">
    <property type="entry name" value="TK C-terminal domain-like"/>
    <property type="match status" value="1"/>
</dbReference>
<dbReference type="GO" id="GO:0000287">
    <property type="term" value="F:magnesium ion binding"/>
    <property type="evidence" value="ECO:0007669"/>
    <property type="project" value="UniProtKB-ARBA"/>
</dbReference>
<protein>
    <submittedName>
        <fullName evidence="5">Pyruvate/2-oxoglutarate dehydrogenase complex dehydrogenase (E1) component</fullName>
    </submittedName>
</protein>
<dbReference type="PANTHER" id="PTHR43257:SF2">
    <property type="entry name" value="PYRUVATE DEHYDROGENASE E1 COMPONENT SUBUNIT BETA"/>
    <property type="match status" value="1"/>
</dbReference>
<evidence type="ECO:0000256" key="3">
    <source>
        <dbReference type="ARBA" id="ARBA00023052"/>
    </source>
</evidence>
<organism evidence="5 6">
    <name type="scientific">Gaiella occulta</name>
    <dbReference type="NCBI Taxonomy" id="1002870"/>
    <lineage>
        <taxon>Bacteria</taxon>
        <taxon>Bacillati</taxon>
        <taxon>Actinomycetota</taxon>
        <taxon>Thermoleophilia</taxon>
        <taxon>Gaiellales</taxon>
        <taxon>Gaiellaceae</taxon>
        <taxon>Gaiella</taxon>
    </lineage>
</organism>
<reference evidence="6" key="2">
    <citation type="journal article" date="2019" name="MicrobiologyOpen">
        <title>High-quality draft genome sequence of Gaiella occulta isolated from a 150 meter deep mineral water borehole and comparison with the genome sequences of other deep-branching lineages of the phylum Actinobacteria.</title>
        <authorList>
            <person name="Severino R."/>
            <person name="Froufe H.J.C."/>
            <person name="Barroso C."/>
            <person name="Albuquerque L."/>
            <person name="Lobo-da-Cunha A."/>
            <person name="da Costa M.S."/>
            <person name="Egas C."/>
        </authorList>
    </citation>
    <scope>NUCLEOTIDE SEQUENCE [LARGE SCALE GENOMIC DNA]</scope>
    <source>
        <strain evidence="6">F2-233</strain>
    </source>
</reference>
<evidence type="ECO:0000259" key="4">
    <source>
        <dbReference type="SMART" id="SM00861"/>
    </source>
</evidence>
<dbReference type="EMBL" id="QQZY01000007">
    <property type="protein sequence ID" value="RDI73628.1"/>
    <property type="molecule type" value="Genomic_DNA"/>
</dbReference>
<dbReference type="SUPFAM" id="SSF52518">
    <property type="entry name" value="Thiamin diphosphate-binding fold (THDP-binding)"/>
    <property type="match status" value="1"/>
</dbReference>
<evidence type="ECO:0000313" key="6">
    <source>
        <dbReference type="Proteomes" id="UP000254134"/>
    </source>
</evidence>
<dbReference type="InterPro" id="IPR033248">
    <property type="entry name" value="Transketolase_C"/>
</dbReference>
<dbReference type="Pfam" id="PF02779">
    <property type="entry name" value="Transket_pyr"/>
    <property type="match status" value="1"/>
</dbReference>
<dbReference type="InterPro" id="IPR005475">
    <property type="entry name" value="Transketolase-like_Pyr-bd"/>
</dbReference>
<dbReference type="FunFam" id="3.40.50.970:FF:000001">
    <property type="entry name" value="Pyruvate dehydrogenase E1 beta subunit"/>
    <property type="match status" value="1"/>
</dbReference>
<dbReference type="InterPro" id="IPR009014">
    <property type="entry name" value="Transketo_C/PFOR_II"/>
</dbReference>
<dbReference type="GO" id="GO:0016491">
    <property type="term" value="F:oxidoreductase activity"/>
    <property type="evidence" value="ECO:0007669"/>
    <property type="project" value="UniProtKB-KW"/>
</dbReference>
<dbReference type="InterPro" id="IPR029061">
    <property type="entry name" value="THDP-binding"/>
</dbReference>
<dbReference type="RefSeq" id="WP_220150611.1">
    <property type="nucleotide sequence ID" value="NZ_QQZY01000007.1"/>
</dbReference>
<keyword evidence="3" id="KW-0786">Thiamine pyrophosphate</keyword>
<dbReference type="PANTHER" id="PTHR43257">
    <property type="entry name" value="PYRUVATE DEHYDROGENASE E1 COMPONENT BETA SUBUNIT"/>
    <property type="match status" value="1"/>
</dbReference>
<dbReference type="Gene3D" id="3.40.50.920">
    <property type="match status" value="1"/>
</dbReference>
<name>A0A7M2YW22_9ACTN</name>
<feature type="domain" description="Transketolase-like pyrimidine-binding" evidence="4">
    <location>
        <begin position="10"/>
        <end position="184"/>
    </location>
</feature>
<gene>
    <name evidence="5" type="ORF">Gocc_2541</name>
</gene>
<dbReference type="Gene3D" id="3.40.50.970">
    <property type="match status" value="1"/>
</dbReference>